<proteinExistence type="predicted"/>
<gene>
    <name evidence="1" type="ORF">HPLM_LOCUS17137</name>
</gene>
<evidence type="ECO:0000313" key="2">
    <source>
        <dbReference type="Proteomes" id="UP000268014"/>
    </source>
</evidence>
<name>A0A3P7YG39_HAEPC</name>
<dbReference type="AlphaFoldDB" id="A0A3P7YG39"/>
<organism evidence="1 2">
    <name type="scientific">Haemonchus placei</name>
    <name type="common">Barber's pole worm</name>
    <dbReference type="NCBI Taxonomy" id="6290"/>
    <lineage>
        <taxon>Eukaryota</taxon>
        <taxon>Metazoa</taxon>
        <taxon>Ecdysozoa</taxon>
        <taxon>Nematoda</taxon>
        <taxon>Chromadorea</taxon>
        <taxon>Rhabditida</taxon>
        <taxon>Rhabditina</taxon>
        <taxon>Rhabditomorpha</taxon>
        <taxon>Strongyloidea</taxon>
        <taxon>Trichostrongylidae</taxon>
        <taxon>Haemonchus</taxon>
    </lineage>
</organism>
<accession>A0A3P7YG39</accession>
<dbReference type="EMBL" id="UZAF01019789">
    <property type="protein sequence ID" value="VDO63573.1"/>
    <property type="molecule type" value="Genomic_DNA"/>
</dbReference>
<evidence type="ECO:0000313" key="1">
    <source>
        <dbReference type="EMBL" id="VDO63573.1"/>
    </source>
</evidence>
<protein>
    <submittedName>
        <fullName evidence="1">Uncharacterized protein</fullName>
    </submittedName>
</protein>
<dbReference type="Proteomes" id="UP000268014">
    <property type="component" value="Unassembled WGS sequence"/>
</dbReference>
<keyword evidence="2" id="KW-1185">Reference proteome</keyword>
<reference evidence="1 2" key="1">
    <citation type="submission" date="2018-11" db="EMBL/GenBank/DDBJ databases">
        <authorList>
            <consortium name="Pathogen Informatics"/>
        </authorList>
    </citation>
    <scope>NUCLEOTIDE SEQUENCE [LARGE SCALE GENOMIC DNA]</scope>
    <source>
        <strain evidence="1 2">MHpl1</strain>
    </source>
</reference>
<sequence>MPSQHSLDLKSIDSDIVIDTHPHLLRLHQWVSNVDSEVASSVDQWVSKVVSDVVSGVALDSSMVSNYCDFITSVKDMKILFF</sequence>